<dbReference type="HAMAP" id="MF_00518">
    <property type="entry name" value="Deacylase_Dtd"/>
    <property type="match status" value="1"/>
</dbReference>
<reference evidence="5" key="1">
    <citation type="submission" date="2016-10" db="EMBL/GenBank/DDBJ databases">
        <authorList>
            <person name="Varghese N."/>
        </authorList>
    </citation>
    <scope>NUCLEOTIDE SEQUENCE [LARGE SCALE GENOMIC DNA]</scope>
    <source>
        <strain evidence="5">DSM 12489</strain>
    </source>
</reference>
<comment type="domain">
    <text evidence="2">A Gly-cisPro motif from one monomer fits into the active site of the other monomer to allow specific chiral rejection of L-amino acids.</text>
</comment>
<dbReference type="AlphaFoldDB" id="A0A1H2Q3P8"/>
<organism evidence="4 5">
    <name type="scientific">Alicyclobacillus hesperidum</name>
    <dbReference type="NCBI Taxonomy" id="89784"/>
    <lineage>
        <taxon>Bacteria</taxon>
        <taxon>Bacillati</taxon>
        <taxon>Bacillota</taxon>
        <taxon>Bacilli</taxon>
        <taxon>Bacillales</taxon>
        <taxon>Alicyclobacillaceae</taxon>
        <taxon>Alicyclobacillus</taxon>
    </lineage>
</organism>
<dbReference type="GO" id="GO:0005737">
    <property type="term" value="C:cytoplasm"/>
    <property type="evidence" value="ECO:0007669"/>
    <property type="project" value="UniProtKB-SubCell"/>
</dbReference>
<keyword evidence="2" id="KW-0378">Hydrolase</keyword>
<dbReference type="STRING" id="89784.SAMN04489725_10136"/>
<sequence length="149" mass="16470">MRVVVQRSGPARVEVDGEIVGQIGKGLVLLVGVSRDDTEADAVYLADKIVGLRIFPDAEGKLNHDVREARGSILSISQFTLYGDARKGRRPSYADAAPPDMAVELYNRLNTLLRERNVHVETGQFRAMMQVYLVNDGPVTLLLDSKKTF</sequence>
<dbReference type="Proteomes" id="UP000182589">
    <property type="component" value="Unassembled WGS sequence"/>
</dbReference>
<dbReference type="GO" id="GO:0000049">
    <property type="term" value="F:tRNA binding"/>
    <property type="evidence" value="ECO:0007669"/>
    <property type="project" value="UniProtKB-UniRule"/>
</dbReference>
<keyword evidence="2" id="KW-0820">tRNA-binding</keyword>
<dbReference type="Proteomes" id="UP001157137">
    <property type="component" value="Unassembled WGS sequence"/>
</dbReference>
<comment type="subcellular location">
    <subcellularLocation>
        <location evidence="2">Cytoplasm</location>
    </subcellularLocation>
</comment>
<dbReference type="PANTHER" id="PTHR10472:SF5">
    <property type="entry name" value="D-AMINOACYL-TRNA DEACYLASE 1"/>
    <property type="match status" value="1"/>
</dbReference>
<name>A0A1H2Q3P8_9BACL</name>
<comment type="similarity">
    <text evidence="1 2">Belongs to the DTD family.</text>
</comment>
<dbReference type="RefSeq" id="WP_040289037.1">
    <property type="nucleotide sequence ID" value="NZ_BSRA01000002.1"/>
</dbReference>
<comment type="catalytic activity">
    <reaction evidence="2">
        <text>a D-aminoacyl-tRNA + H2O = a tRNA + a D-alpha-amino acid + H(+)</text>
        <dbReference type="Rhea" id="RHEA:13953"/>
        <dbReference type="Rhea" id="RHEA-COMP:10123"/>
        <dbReference type="Rhea" id="RHEA-COMP:10124"/>
        <dbReference type="ChEBI" id="CHEBI:15377"/>
        <dbReference type="ChEBI" id="CHEBI:15378"/>
        <dbReference type="ChEBI" id="CHEBI:59871"/>
        <dbReference type="ChEBI" id="CHEBI:78442"/>
        <dbReference type="ChEBI" id="CHEBI:79333"/>
        <dbReference type="EC" id="3.1.1.96"/>
    </reaction>
</comment>
<keyword evidence="5" id="KW-1185">Reference proteome</keyword>
<evidence type="ECO:0000256" key="1">
    <source>
        <dbReference type="ARBA" id="ARBA00009673"/>
    </source>
</evidence>
<evidence type="ECO:0000313" key="3">
    <source>
        <dbReference type="EMBL" id="GLV12853.1"/>
    </source>
</evidence>
<dbReference type="EC" id="3.1.1.96" evidence="2"/>
<keyword evidence="2" id="KW-0694">RNA-binding</keyword>
<dbReference type="PANTHER" id="PTHR10472">
    <property type="entry name" value="D-TYROSYL-TRNA TYR DEACYLASE"/>
    <property type="match status" value="1"/>
</dbReference>
<dbReference type="NCBIfam" id="TIGR00256">
    <property type="entry name" value="D-aminoacyl-tRNA deacylase"/>
    <property type="match status" value="1"/>
</dbReference>
<dbReference type="Gene3D" id="3.50.80.10">
    <property type="entry name" value="D-tyrosyl-tRNA(Tyr) deacylase"/>
    <property type="match status" value="1"/>
</dbReference>
<dbReference type="GO" id="GO:0106026">
    <property type="term" value="F:Gly-tRNA(Ala) deacylase activity"/>
    <property type="evidence" value="ECO:0007669"/>
    <property type="project" value="UniProtKB-UniRule"/>
</dbReference>
<dbReference type="GO" id="GO:0019478">
    <property type="term" value="P:D-amino acid catabolic process"/>
    <property type="evidence" value="ECO:0007669"/>
    <property type="project" value="UniProtKB-UniRule"/>
</dbReference>
<dbReference type="GO" id="GO:0051500">
    <property type="term" value="F:D-tyrosyl-tRNA(Tyr) deacylase activity"/>
    <property type="evidence" value="ECO:0007669"/>
    <property type="project" value="TreeGrafter"/>
</dbReference>
<evidence type="ECO:0000256" key="2">
    <source>
        <dbReference type="HAMAP-Rule" id="MF_00518"/>
    </source>
</evidence>
<dbReference type="EMBL" id="FNOJ01000001">
    <property type="protein sequence ID" value="SDW01079.1"/>
    <property type="molecule type" value="Genomic_DNA"/>
</dbReference>
<feature type="short sequence motif" description="Gly-cisPro motif, important for rejection of L-amino acids" evidence="2">
    <location>
        <begin position="137"/>
        <end position="138"/>
    </location>
</feature>
<dbReference type="GO" id="GO:0043908">
    <property type="term" value="F:Ser(Gly)-tRNA(Ala) hydrolase activity"/>
    <property type="evidence" value="ECO:0007669"/>
    <property type="project" value="UniProtKB-UniRule"/>
</dbReference>
<proteinExistence type="inferred from homology"/>
<reference evidence="4" key="2">
    <citation type="submission" date="2016-10" db="EMBL/GenBank/DDBJ databases">
        <authorList>
            <person name="de Groot N.N."/>
        </authorList>
    </citation>
    <scope>NUCLEOTIDE SEQUENCE [LARGE SCALE GENOMIC DNA]</scope>
    <source>
        <strain evidence="4">DSM 12489</strain>
    </source>
</reference>
<dbReference type="EMBL" id="BSRA01000002">
    <property type="protein sequence ID" value="GLV12853.1"/>
    <property type="molecule type" value="Genomic_DNA"/>
</dbReference>
<dbReference type="InterPro" id="IPR023509">
    <property type="entry name" value="DTD-like_sf"/>
</dbReference>
<dbReference type="CDD" id="cd00563">
    <property type="entry name" value="Dtyr_deacylase"/>
    <property type="match status" value="1"/>
</dbReference>
<comment type="catalytic activity">
    <reaction evidence="2">
        <text>glycyl-tRNA(Ala) + H2O = tRNA(Ala) + glycine + H(+)</text>
        <dbReference type="Rhea" id="RHEA:53744"/>
        <dbReference type="Rhea" id="RHEA-COMP:9657"/>
        <dbReference type="Rhea" id="RHEA-COMP:13640"/>
        <dbReference type="ChEBI" id="CHEBI:15377"/>
        <dbReference type="ChEBI" id="CHEBI:15378"/>
        <dbReference type="ChEBI" id="CHEBI:57305"/>
        <dbReference type="ChEBI" id="CHEBI:78442"/>
        <dbReference type="ChEBI" id="CHEBI:78522"/>
    </reaction>
</comment>
<dbReference type="Pfam" id="PF02580">
    <property type="entry name" value="Tyr_Deacylase"/>
    <property type="match status" value="1"/>
</dbReference>
<dbReference type="EC" id="3.1.1.-" evidence="2"/>
<comment type="subunit">
    <text evidence="2">Homodimer.</text>
</comment>
<keyword evidence="2" id="KW-0963">Cytoplasm</keyword>
<accession>A0A1H2Q3P8</accession>
<evidence type="ECO:0000313" key="4">
    <source>
        <dbReference type="EMBL" id="SDW01079.1"/>
    </source>
</evidence>
<comment type="function">
    <text evidence="2">An aminoacyl-tRNA editing enzyme that deacylates mischarged D-aminoacyl-tRNAs. Also deacylates mischarged glycyl-tRNA(Ala), protecting cells against glycine mischarging by AlaRS. Acts via tRNA-based rather than protein-based catalysis; rejects L-amino acids rather than detecting D-amino acids in the active site. By recycling D-aminoacyl-tRNA to D-amino acids and free tRNA molecules, this enzyme counteracts the toxicity associated with the formation of D-aminoacyl-tRNA entities in vivo and helps enforce protein L-homochirality.</text>
</comment>
<gene>
    <name evidence="2 3" type="primary">dtd</name>
    <name evidence="3" type="ORF">Heshes_05370</name>
    <name evidence="4" type="ORF">SAMN04489725_10136</name>
</gene>
<dbReference type="SUPFAM" id="SSF69500">
    <property type="entry name" value="DTD-like"/>
    <property type="match status" value="1"/>
</dbReference>
<protein>
    <recommendedName>
        <fullName evidence="2">D-aminoacyl-tRNA deacylase</fullName>
        <shortName evidence="2">DTD</shortName>
        <ecNumber evidence="2">3.1.1.96</ecNumber>
    </recommendedName>
    <alternativeName>
        <fullName evidence="2">Gly-tRNA(Ala) deacylase</fullName>
        <ecNumber evidence="2">3.1.1.-</ecNumber>
    </alternativeName>
</protein>
<evidence type="ECO:0000313" key="5">
    <source>
        <dbReference type="Proteomes" id="UP000182589"/>
    </source>
</evidence>
<reference evidence="3" key="3">
    <citation type="submission" date="2023-02" db="EMBL/GenBank/DDBJ databases">
        <title>Proposal of a novel subspecies: Alicyclobacillus hesperidum subspecies aegle.</title>
        <authorList>
            <person name="Goto K."/>
            <person name="Fujii T."/>
            <person name="Yasui K."/>
            <person name="Mochida K."/>
            <person name="Kato-Tanaka Y."/>
            <person name="Morohoshi S."/>
            <person name="An S.Y."/>
            <person name="Kasai H."/>
            <person name="Yokota A."/>
        </authorList>
    </citation>
    <scope>NUCLEOTIDE SEQUENCE</scope>
    <source>
        <strain evidence="3">DSM 12766</strain>
    </source>
</reference>
<dbReference type="FunFam" id="3.50.80.10:FF:000001">
    <property type="entry name" value="D-aminoacyl-tRNA deacylase"/>
    <property type="match status" value="1"/>
</dbReference>
<dbReference type="InterPro" id="IPR003732">
    <property type="entry name" value="Daa-tRNA_deacyls_DTD"/>
</dbReference>